<gene>
    <name evidence="9" type="primary">LOC113518654</name>
</gene>
<accession>A0A6J1WUP7</accession>
<dbReference type="Gene3D" id="3.30.70.330">
    <property type="match status" value="1"/>
</dbReference>
<evidence type="ECO:0000256" key="4">
    <source>
        <dbReference type="PROSITE-ProRule" id="PRU00176"/>
    </source>
</evidence>
<feature type="region of interest" description="Disordered" evidence="6">
    <location>
        <begin position="276"/>
        <end position="436"/>
    </location>
</feature>
<dbReference type="RefSeq" id="XP_026759418.2">
    <property type="nucleotide sequence ID" value="XM_026903617.3"/>
</dbReference>
<evidence type="ECO:0000256" key="6">
    <source>
        <dbReference type="SAM" id="MobiDB-lite"/>
    </source>
</evidence>
<dbReference type="InterPro" id="IPR000504">
    <property type="entry name" value="RRM_dom"/>
</dbReference>
<dbReference type="GO" id="GO:0003723">
    <property type="term" value="F:RNA binding"/>
    <property type="evidence" value="ECO:0007669"/>
    <property type="project" value="UniProtKB-UniRule"/>
</dbReference>
<keyword evidence="5" id="KW-0175">Coiled coil</keyword>
<comment type="subcellular location">
    <subcellularLocation>
        <location evidence="1">Nucleus</location>
        <location evidence="1">Nucleolus</location>
    </subcellularLocation>
</comment>
<dbReference type="PANTHER" id="PTHR46754">
    <property type="entry name" value="MKI67 FHA DOMAIN-INTERACTING NUCLEOLAR PHOSPHOPROTEIN"/>
    <property type="match status" value="1"/>
</dbReference>
<dbReference type="Pfam" id="PF00076">
    <property type="entry name" value="RRM_1"/>
    <property type="match status" value="1"/>
</dbReference>
<dbReference type="GO" id="GO:0005730">
    <property type="term" value="C:nucleolus"/>
    <property type="evidence" value="ECO:0007669"/>
    <property type="project" value="UniProtKB-SubCell"/>
</dbReference>
<dbReference type="SMART" id="SM00360">
    <property type="entry name" value="RRM"/>
    <property type="match status" value="1"/>
</dbReference>
<organism evidence="8 9">
    <name type="scientific">Galleria mellonella</name>
    <name type="common">Greater wax moth</name>
    <dbReference type="NCBI Taxonomy" id="7137"/>
    <lineage>
        <taxon>Eukaryota</taxon>
        <taxon>Metazoa</taxon>
        <taxon>Ecdysozoa</taxon>
        <taxon>Arthropoda</taxon>
        <taxon>Hexapoda</taxon>
        <taxon>Insecta</taxon>
        <taxon>Pterygota</taxon>
        <taxon>Neoptera</taxon>
        <taxon>Endopterygota</taxon>
        <taxon>Lepidoptera</taxon>
        <taxon>Glossata</taxon>
        <taxon>Ditrysia</taxon>
        <taxon>Pyraloidea</taxon>
        <taxon>Pyralidae</taxon>
        <taxon>Galleriinae</taxon>
        <taxon>Galleria</taxon>
    </lineage>
</organism>
<dbReference type="Proteomes" id="UP001652740">
    <property type="component" value="Unplaced"/>
</dbReference>
<dbReference type="CDD" id="cd12307">
    <property type="entry name" value="RRM_NIFK_like"/>
    <property type="match status" value="1"/>
</dbReference>
<feature type="compositionally biased region" description="Basic and acidic residues" evidence="6">
    <location>
        <begin position="287"/>
        <end position="315"/>
    </location>
</feature>
<dbReference type="KEGG" id="gmw:113518654"/>
<feature type="compositionally biased region" description="Basic and acidic residues" evidence="6">
    <location>
        <begin position="400"/>
        <end position="423"/>
    </location>
</feature>
<keyword evidence="8" id="KW-1185">Reference proteome</keyword>
<evidence type="ECO:0000313" key="9">
    <source>
        <dbReference type="RefSeq" id="XP_026759418.2"/>
    </source>
</evidence>
<evidence type="ECO:0000256" key="3">
    <source>
        <dbReference type="ARBA" id="ARBA00023242"/>
    </source>
</evidence>
<keyword evidence="2 4" id="KW-0694">RNA-binding</keyword>
<feature type="coiled-coil region" evidence="5">
    <location>
        <begin position="164"/>
        <end position="194"/>
    </location>
</feature>
<dbReference type="GeneID" id="113518654"/>
<dbReference type="InterPro" id="IPR012677">
    <property type="entry name" value="Nucleotide-bd_a/b_plait_sf"/>
</dbReference>
<evidence type="ECO:0000256" key="5">
    <source>
        <dbReference type="SAM" id="Coils"/>
    </source>
</evidence>
<dbReference type="PROSITE" id="PS50102">
    <property type="entry name" value="RRM"/>
    <property type="match status" value="1"/>
</dbReference>
<dbReference type="InParanoid" id="A0A6J1WUP7"/>
<dbReference type="InterPro" id="IPR035979">
    <property type="entry name" value="RBD_domain_sf"/>
</dbReference>
<evidence type="ECO:0000256" key="2">
    <source>
        <dbReference type="ARBA" id="ARBA00022884"/>
    </source>
</evidence>
<dbReference type="SUPFAM" id="SSF54928">
    <property type="entry name" value="RNA-binding domain, RBD"/>
    <property type="match status" value="1"/>
</dbReference>
<feature type="compositionally biased region" description="Polar residues" evidence="6">
    <location>
        <begin position="367"/>
        <end position="396"/>
    </location>
</feature>
<protein>
    <submittedName>
        <fullName evidence="9">MKI67 FHA domain-interacting nucleolar phosphoprotein-like</fullName>
    </submittedName>
</protein>
<evidence type="ECO:0000313" key="8">
    <source>
        <dbReference type="Proteomes" id="UP001652740"/>
    </source>
</evidence>
<dbReference type="AlphaFoldDB" id="A0A6J1WUP7"/>
<evidence type="ECO:0000256" key="1">
    <source>
        <dbReference type="ARBA" id="ARBA00004604"/>
    </source>
</evidence>
<evidence type="ECO:0000259" key="7">
    <source>
        <dbReference type="PROSITE" id="PS50102"/>
    </source>
</evidence>
<feature type="compositionally biased region" description="Basic residues" evidence="6">
    <location>
        <begin position="424"/>
        <end position="436"/>
    </location>
</feature>
<feature type="domain" description="RRM" evidence="7">
    <location>
        <begin position="54"/>
        <end position="132"/>
    </location>
</feature>
<reference evidence="9" key="1">
    <citation type="submission" date="2025-08" db="UniProtKB">
        <authorList>
            <consortium name="RefSeq"/>
        </authorList>
    </citation>
    <scope>IDENTIFICATION</scope>
    <source>
        <tissue evidence="9">Whole larvae</tissue>
    </source>
</reference>
<proteinExistence type="predicted"/>
<sequence length="436" mass="50212">MEENVALDSTKQKQFVKSIKGIKKLIKKDQKGPNLVINNKKPRDVKKKKEADRGLVYLAHIPHGFYEHQMTEYFKQFGQVTNVRVIRSKRTGNSKGYAFVEFKEPSVAEIVAETMNNYLMGKRLIKAVYIPPEKQRKAIRKKWNRVNNPGNEARLKNKKVYNENRDESGELKRAKKLLANLTRTKKKLAELGLNYDFFKPVDVPEQLSSQIEIKEEKDTDIKEEKDVDIKEEKTKLKNKKKVLKQEEEVKGKDLKNKRKTNNLAVKVVDKSVKDVKTKGKQNVQVIVDKKQQKQKQDKLKEAGVKPAEDFMKLEEESNDSDSSYVFDSDEYEKVMQNEDEFNSNLSSEGDRSENDDGDSESSEEVVHNTSKVQKGPTSTKVQKQVNQAIKSKQSNSGKRKAVESSAKKEDVPAGKKSKFEKQNIKKITKKQFKKKK</sequence>
<name>A0A6J1WUP7_GALME</name>
<keyword evidence="3" id="KW-0539">Nucleus</keyword>